<evidence type="ECO:0000313" key="3">
    <source>
        <dbReference type="EMBL" id="POS81565.1"/>
    </source>
</evidence>
<dbReference type="Gene3D" id="2.60.120.590">
    <property type="entry name" value="Alpha-ketoglutarate-dependent dioxygenase AlkB-like"/>
    <property type="match status" value="1"/>
</dbReference>
<dbReference type="OrthoDB" id="2163491at2759"/>
<feature type="region of interest" description="Disordered" evidence="1">
    <location>
        <begin position="106"/>
        <end position="125"/>
    </location>
</feature>
<gene>
    <name evidence="3" type="ORF">DHEL01_v200003</name>
</gene>
<evidence type="ECO:0000256" key="1">
    <source>
        <dbReference type="SAM" id="MobiDB-lite"/>
    </source>
</evidence>
<feature type="domain" description="Fe2OG dioxygenase" evidence="2">
    <location>
        <begin position="457"/>
        <end position="567"/>
    </location>
</feature>
<dbReference type="GO" id="GO:0006307">
    <property type="term" value="P:DNA alkylation repair"/>
    <property type="evidence" value="ECO:0007669"/>
    <property type="project" value="TreeGrafter"/>
</dbReference>
<dbReference type="PANTHER" id="PTHR31573">
    <property type="entry name" value="ALPHA-KETOGLUTARATE-DEPENDENT DIOXYGENASE ALKB HOMOLOG 2"/>
    <property type="match status" value="1"/>
</dbReference>
<dbReference type="GO" id="GO:0008198">
    <property type="term" value="F:ferrous iron binding"/>
    <property type="evidence" value="ECO:0007669"/>
    <property type="project" value="TreeGrafter"/>
</dbReference>
<name>A0A2P5IGC9_DIAHE</name>
<organism evidence="3 4">
    <name type="scientific">Diaporthe helianthi</name>
    <dbReference type="NCBI Taxonomy" id="158607"/>
    <lineage>
        <taxon>Eukaryota</taxon>
        <taxon>Fungi</taxon>
        <taxon>Dikarya</taxon>
        <taxon>Ascomycota</taxon>
        <taxon>Pezizomycotina</taxon>
        <taxon>Sordariomycetes</taxon>
        <taxon>Sordariomycetidae</taxon>
        <taxon>Diaporthales</taxon>
        <taxon>Diaporthaceae</taxon>
        <taxon>Diaporthe</taxon>
    </lineage>
</organism>
<comment type="caution">
    <text evidence="3">The sequence shown here is derived from an EMBL/GenBank/DDBJ whole genome shotgun (WGS) entry which is preliminary data.</text>
</comment>
<accession>A0A2P5IGC9</accession>
<proteinExistence type="predicted"/>
<dbReference type="PROSITE" id="PS51471">
    <property type="entry name" value="FE2OG_OXY"/>
    <property type="match status" value="1"/>
</dbReference>
<dbReference type="InterPro" id="IPR005123">
    <property type="entry name" value="Oxoglu/Fe-dep_dioxygenase_dom"/>
</dbReference>
<dbReference type="Pfam" id="PF13532">
    <property type="entry name" value="2OG-FeII_Oxy_2"/>
    <property type="match status" value="1"/>
</dbReference>
<dbReference type="PANTHER" id="PTHR31573:SF4">
    <property type="entry name" value="FE2OG DIOXYGENASE DOMAIN-CONTAINING PROTEIN"/>
    <property type="match status" value="1"/>
</dbReference>
<dbReference type="GO" id="GO:0035516">
    <property type="term" value="F:broad specificity oxidative DNA demethylase activity"/>
    <property type="evidence" value="ECO:0007669"/>
    <property type="project" value="TreeGrafter"/>
</dbReference>
<dbReference type="InterPro" id="IPR037151">
    <property type="entry name" value="AlkB-like_sf"/>
</dbReference>
<dbReference type="GO" id="GO:0051747">
    <property type="term" value="F:cytosine C-5 DNA demethylase activity"/>
    <property type="evidence" value="ECO:0007669"/>
    <property type="project" value="TreeGrafter"/>
</dbReference>
<dbReference type="InParanoid" id="A0A2P5IGC9"/>
<evidence type="ECO:0000313" key="4">
    <source>
        <dbReference type="Proteomes" id="UP000094444"/>
    </source>
</evidence>
<reference evidence="3" key="1">
    <citation type="submission" date="2017-09" db="EMBL/GenBank/DDBJ databases">
        <title>Polyketide synthases of a Diaporthe helianthi virulent isolate.</title>
        <authorList>
            <person name="Baroncelli R."/>
        </authorList>
    </citation>
    <scope>NUCLEOTIDE SEQUENCE [LARGE SCALE GENOMIC DNA]</scope>
    <source>
        <strain evidence="3">7/96</strain>
    </source>
</reference>
<sequence>MFLRSDTKPAVVPRWEAALHSPVVVIMGKEHPQFQSLNLPRVVRDRGAFVELGTFMVTNIWNERVQQSNEKGVRMYRVWKIMLQTMDPTSKPWYWKAAVPDITAVDDPRQPAEAGTQTSNGTDSPAAELVEATCIKCKSKSPKVFDNAPWICLKESCQAFFSIGNKELAQIGDDNKELRYSVDFIRHEKTYKDIKNIPTMFEPLQEALVEGEAIFGTEAVRAGGMTCPECRCASARRYWERLVCPNCSFQHNVPPLPYPLSLVEKETKAHTKMSRVKGDGVTIKLEEAHVKQFAEKDEDGLSTRFIYMITGDDGDLVGTFVVERPTDAAKKSPGGADELYTSIEAEGDTMKLQRSPVRCPDSSAEMLTGHFQSNFVGLSGSRFGFMHFTDGIKGALYDFGQKGIGTKPFETAPDVVLKSLAYLKHFGEKALHSSQNIASREKYQLTAGSTLHMPQKPFNELLALAYGETNKIGWHDDGEGPLTGVISTASLGSPGKMSVRFKKFRPVMKNGKPSQGKPSQGKPSILEVQLRHGDVATMCDTRLQALTDHAVDPTGMRRYAMTSRTINFDYYRQAKQKDKLLKKGLTVEDMEKAAQIPDHALNFAYNGTTLNNPKGQPA</sequence>
<dbReference type="InterPro" id="IPR027450">
    <property type="entry name" value="AlkB-like"/>
</dbReference>
<evidence type="ECO:0000259" key="2">
    <source>
        <dbReference type="PROSITE" id="PS51471"/>
    </source>
</evidence>
<dbReference type="STRING" id="158607.A0A2P5IGC9"/>
<dbReference type="AlphaFoldDB" id="A0A2P5IGC9"/>
<dbReference type="SUPFAM" id="SSF51197">
    <property type="entry name" value="Clavaminate synthase-like"/>
    <property type="match status" value="1"/>
</dbReference>
<dbReference type="EMBL" id="MAVT02000001">
    <property type="protein sequence ID" value="POS81565.1"/>
    <property type="molecule type" value="Genomic_DNA"/>
</dbReference>
<dbReference type="InterPro" id="IPR032852">
    <property type="entry name" value="ALKBH2"/>
</dbReference>
<keyword evidence="4" id="KW-1185">Reference proteome</keyword>
<dbReference type="Proteomes" id="UP000094444">
    <property type="component" value="Unassembled WGS sequence"/>
</dbReference>
<protein>
    <recommendedName>
        <fullName evidence="2">Fe2OG dioxygenase domain-containing protein</fullName>
    </recommendedName>
</protein>